<accession>A0A7T7SVT1</accession>
<name>A0A7T7SVT1_STAPS</name>
<dbReference type="PRINTS" id="PR00469">
    <property type="entry name" value="PNDRDTASEII"/>
</dbReference>
<dbReference type="SUPFAM" id="SSF51905">
    <property type="entry name" value="FAD/NAD(P)-binding domain"/>
    <property type="match status" value="1"/>
</dbReference>
<dbReference type="Pfam" id="PF13738">
    <property type="entry name" value="Pyr_redox_3"/>
    <property type="match status" value="1"/>
</dbReference>
<dbReference type="Proteomes" id="UP000595859">
    <property type="component" value="Chromosome"/>
</dbReference>
<dbReference type="EMBL" id="CP066884">
    <property type="protein sequence ID" value="QQM97482.1"/>
    <property type="molecule type" value="Genomic_DNA"/>
</dbReference>
<proteinExistence type="predicted"/>
<evidence type="ECO:0000313" key="2">
    <source>
        <dbReference type="Proteomes" id="UP000595859"/>
    </source>
</evidence>
<gene>
    <name evidence="1" type="ORF">JGZ15_08180</name>
</gene>
<dbReference type="Gene3D" id="3.50.50.60">
    <property type="entry name" value="FAD/NAD(P)-binding domain"/>
    <property type="match status" value="1"/>
</dbReference>
<dbReference type="InterPro" id="IPR036188">
    <property type="entry name" value="FAD/NAD-bd_sf"/>
</dbReference>
<dbReference type="AlphaFoldDB" id="A0A7T7SVT1"/>
<protein>
    <submittedName>
        <fullName evidence="1">NAD(P)/FAD-dependent oxidoreductase</fullName>
    </submittedName>
</protein>
<dbReference type="PRINTS" id="PR00368">
    <property type="entry name" value="FADPNR"/>
</dbReference>
<dbReference type="RefSeq" id="WP_200264529.1">
    <property type="nucleotide sequence ID" value="NZ_CP066884.1"/>
</dbReference>
<organism evidence="1 2">
    <name type="scientific">Staphylococcus pseudintermedius</name>
    <dbReference type="NCBI Taxonomy" id="283734"/>
    <lineage>
        <taxon>Bacteria</taxon>
        <taxon>Bacillati</taxon>
        <taxon>Bacillota</taxon>
        <taxon>Bacilli</taxon>
        <taxon>Bacillales</taxon>
        <taxon>Staphylococcaceae</taxon>
        <taxon>Staphylococcus</taxon>
        <taxon>Staphylococcus intermedius group</taxon>
    </lineage>
</organism>
<evidence type="ECO:0000313" key="1">
    <source>
        <dbReference type="EMBL" id="QQM97482.1"/>
    </source>
</evidence>
<reference evidence="1 2" key="1">
    <citation type="submission" date="2020-12" db="EMBL/GenBank/DDBJ databases">
        <title>Whole genome sequencing and de novo assembly of Staphylococcus pseudintermedius: a novel pangenome approach to unravel pathogenesis of canine pyoderma.</title>
        <authorList>
            <person name="Ferrer L."/>
            <person name="Perez D."/>
            <person name="Fonticoba R."/>
            <person name="Vines J."/>
            <person name="Fabregas N."/>
            <person name="Madronero S."/>
            <person name="Meroni G."/>
            <person name="Martino P."/>
            <person name="Martinez S."/>
            <person name="Cusco A."/>
            <person name="Migura L."/>
            <person name="Francino O."/>
        </authorList>
    </citation>
    <scope>NUCLEOTIDE SEQUENCE [LARGE SCALE GENOMIC DNA]</scope>
    <source>
        <strain evidence="1 2">HSP080</strain>
    </source>
</reference>
<sequence length="315" mass="35742">MNYDVIIIGAGPAGIYSSIILKRGIPIQNVEENISVGIIEKGLIGGFTRYAHIQISKQWSFSGSNLISNLYNEAKNLNVHFHSNEEVTNIEKICNDKFLIKTNSKIFTARFVILANGIFSTPESLNSNKVLIGLHNAKFMIEDIKEKGWKKIILYGSYKKSLKDLKKELEEYKYLEKIKIIVEPLGSYEKKFLDLSIPNEMMSNFDGIVIDYNSYKILNSSTPKINIPELKEDLGFIYTNEFCETNISGLYAVGTNSNIITGIPICLSTAQIASLDIGRKINKVIISEPTGRFPWFPREADWNNSWLNILKKQRK</sequence>